<name>A0A9N8HWR9_9STRA</name>
<dbReference type="AlphaFoldDB" id="A0A9N8HWR9"/>
<organism evidence="3 4">
    <name type="scientific">Seminavis robusta</name>
    <dbReference type="NCBI Taxonomy" id="568900"/>
    <lineage>
        <taxon>Eukaryota</taxon>
        <taxon>Sar</taxon>
        <taxon>Stramenopiles</taxon>
        <taxon>Ochrophyta</taxon>
        <taxon>Bacillariophyta</taxon>
        <taxon>Bacillariophyceae</taxon>
        <taxon>Bacillariophycidae</taxon>
        <taxon>Naviculales</taxon>
        <taxon>Naviculaceae</taxon>
        <taxon>Seminavis</taxon>
    </lineage>
</organism>
<evidence type="ECO:0000313" key="3">
    <source>
        <dbReference type="EMBL" id="CAB9528671.1"/>
    </source>
</evidence>
<evidence type="ECO:0000256" key="1">
    <source>
        <dbReference type="SAM" id="Phobius"/>
    </source>
</evidence>
<keyword evidence="1" id="KW-0472">Membrane</keyword>
<gene>
    <name evidence="3" type="ORF">SEMRO_2288_G322070.1</name>
</gene>
<dbReference type="Proteomes" id="UP001153069">
    <property type="component" value="Unassembled WGS sequence"/>
</dbReference>
<keyword evidence="4" id="KW-1185">Reference proteome</keyword>
<feature type="signal peptide" evidence="2">
    <location>
        <begin position="1"/>
        <end position="17"/>
    </location>
</feature>
<comment type="caution">
    <text evidence="3">The sequence shown here is derived from an EMBL/GenBank/DDBJ whole genome shotgun (WGS) entry which is preliminary data.</text>
</comment>
<reference evidence="3" key="1">
    <citation type="submission" date="2020-06" db="EMBL/GenBank/DDBJ databases">
        <authorList>
            <consortium name="Plant Systems Biology data submission"/>
        </authorList>
    </citation>
    <scope>NUCLEOTIDE SEQUENCE</scope>
    <source>
        <strain evidence="3">D6</strain>
    </source>
</reference>
<proteinExistence type="predicted"/>
<keyword evidence="1" id="KW-1133">Transmembrane helix</keyword>
<protein>
    <submittedName>
        <fullName evidence="3">Uncharacterized protein</fullName>
    </submittedName>
</protein>
<feature type="transmembrane region" description="Helical" evidence="1">
    <location>
        <begin position="179"/>
        <end position="198"/>
    </location>
</feature>
<evidence type="ECO:0000313" key="4">
    <source>
        <dbReference type="Proteomes" id="UP001153069"/>
    </source>
</evidence>
<evidence type="ECO:0000256" key="2">
    <source>
        <dbReference type="SAM" id="SignalP"/>
    </source>
</evidence>
<dbReference type="EMBL" id="CAICTM010002286">
    <property type="protein sequence ID" value="CAB9528671.1"/>
    <property type="molecule type" value="Genomic_DNA"/>
</dbReference>
<sequence>MKFANVLALTALTAVSAENGLRSEQRRLDDAAPEEKDLTAITDSMCTACDICDALDTFDLCDINEIQNLACANCDSFGVDGLCLACTFCDAAGDLCDLNTVTSLGCGLCPDDGGDGGDGGDVSGAFCDTKYYLSDGMPFYAHYGLELLHFLMKSNVVVRTLGMSTIFFLTGTSQVLENLFGASMAPLLVFLAISGYISHTNSKKSKAKAL</sequence>
<feature type="chain" id="PRO_5040281511" evidence="2">
    <location>
        <begin position="18"/>
        <end position="210"/>
    </location>
</feature>
<keyword evidence="2" id="KW-0732">Signal</keyword>
<accession>A0A9N8HWR9</accession>
<keyword evidence="1" id="KW-0812">Transmembrane</keyword>